<dbReference type="Proteomes" id="UP001056455">
    <property type="component" value="Chromosome"/>
</dbReference>
<comment type="subcellular location">
    <subcellularLocation>
        <location evidence="6">Cell membrane</location>
        <topology evidence="6">Multi-pass membrane protein</topology>
    </subcellularLocation>
    <subcellularLocation>
        <location evidence="1">Membrane</location>
    </subcellularLocation>
</comment>
<comment type="caution">
    <text evidence="6">Lacks conserved residue(s) required for the propagation of feature annotation.</text>
</comment>
<dbReference type="EMBL" id="CP099489">
    <property type="protein sequence ID" value="USQ78254.1"/>
    <property type="molecule type" value="Genomic_DNA"/>
</dbReference>
<keyword evidence="9" id="KW-1185">Reference proteome</keyword>
<evidence type="ECO:0000256" key="6">
    <source>
        <dbReference type="RuleBase" id="RU363076"/>
    </source>
</evidence>
<keyword evidence="4 6" id="KW-1133">Transmembrane helix</keyword>
<dbReference type="InterPro" id="IPR002994">
    <property type="entry name" value="Surf1/Shy1"/>
</dbReference>
<organism evidence="8 9">
    <name type="scientific">Ornithinimicrobium faecis</name>
    <dbReference type="NCBI Taxonomy" id="2934158"/>
    <lineage>
        <taxon>Bacteria</taxon>
        <taxon>Bacillati</taxon>
        <taxon>Actinomycetota</taxon>
        <taxon>Actinomycetes</taxon>
        <taxon>Micrococcales</taxon>
        <taxon>Ornithinimicrobiaceae</taxon>
        <taxon>Ornithinimicrobium</taxon>
    </lineage>
</organism>
<keyword evidence="3 6" id="KW-0812">Transmembrane</keyword>
<evidence type="ECO:0000256" key="3">
    <source>
        <dbReference type="ARBA" id="ARBA00022692"/>
    </source>
</evidence>
<dbReference type="PANTHER" id="PTHR23427:SF2">
    <property type="entry name" value="SURFEIT LOCUS PROTEIN 1"/>
    <property type="match status" value="1"/>
</dbReference>
<proteinExistence type="inferred from homology"/>
<dbReference type="RefSeq" id="WP_252591052.1">
    <property type="nucleotide sequence ID" value="NZ_CP099489.1"/>
</dbReference>
<gene>
    <name evidence="8" type="ORF">NF556_11355</name>
</gene>
<evidence type="ECO:0000313" key="8">
    <source>
        <dbReference type="EMBL" id="USQ78254.1"/>
    </source>
</evidence>
<protein>
    <recommendedName>
        <fullName evidence="6">SURF1-like protein</fullName>
    </recommendedName>
</protein>
<evidence type="ECO:0000256" key="2">
    <source>
        <dbReference type="ARBA" id="ARBA00007165"/>
    </source>
</evidence>
<dbReference type="PROSITE" id="PS50895">
    <property type="entry name" value="SURF1"/>
    <property type="match status" value="1"/>
</dbReference>
<sequence>MLRTLLTGRWLGYLALGVVFAVVTVLLGNWQFSRHEDKVAARDRVEAHYDAVPVPLEDVLTADGAPLPEDDEWTRVIVSGEYAVDQQLYVRNRPQSKTYGYEILVPLDTAAGTLAVDRGWAPNAETAATLPDVPPAPEGEVEVTGWLRPGEADLERDMPPDQLASINLATAEQRWERPVLGAYLVLQEESYAEGSAAQIPRPTPLLAPRTDLGSHFAYSLQWWLSSPVLLILVFVMARREWLEGEGRASQTRPGAEREGAQKPPKPKKVRIWDEEDW</sequence>
<evidence type="ECO:0000256" key="1">
    <source>
        <dbReference type="ARBA" id="ARBA00004370"/>
    </source>
</evidence>
<evidence type="ECO:0000256" key="7">
    <source>
        <dbReference type="SAM" id="MobiDB-lite"/>
    </source>
</evidence>
<comment type="similarity">
    <text evidence="2 6">Belongs to the SURF1 family.</text>
</comment>
<feature type="region of interest" description="Disordered" evidence="7">
    <location>
        <begin position="244"/>
        <end position="277"/>
    </location>
</feature>
<dbReference type="Pfam" id="PF02104">
    <property type="entry name" value="SURF1"/>
    <property type="match status" value="1"/>
</dbReference>
<name>A0ABY4YNI7_9MICO</name>
<evidence type="ECO:0000313" key="9">
    <source>
        <dbReference type="Proteomes" id="UP001056455"/>
    </source>
</evidence>
<evidence type="ECO:0000256" key="4">
    <source>
        <dbReference type="ARBA" id="ARBA00022989"/>
    </source>
</evidence>
<keyword evidence="6" id="KW-1003">Cell membrane</keyword>
<accession>A0ABY4YNI7</accession>
<dbReference type="PANTHER" id="PTHR23427">
    <property type="entry name" value="SURFEIT LOCUS PROTEIN"/>
    <property type="match status" value="1"/>
</dbReference>
<reference evidence="8" key="1">
    <citation type="submission" date="2022-06" db="EMBL/GenBank/DDBJ databases">
        <title>Ornithinimicrobium HY1793.</title>
        <authorList>
            <person name="Huang Y."/>
        </authorList>
    </citation>
    <scope>NUCLEOTIDE SEQUENCE</scope>
    <source>
        <strain evidence="8">HY1793</strain>
    </source>
</reference>
<keyword evidence="5 6" id="KW-0472">Membrane</keyword>
<evidence type="ECO:0000256" key="5">
    <source>
        <dbReference type="ARBA" id="ARBA00023136"/>
    </source>
</evidence>
<dbReference type="CDD" id="cd06662">
    <property type="entry name" value="SURF1"/>
    <property type="match status" value="1"/>
</dbReference>
<feature type="transmembrane region" description="Helical" evidence="6">
    <location>
        <begin position="12"/>
        <end position="32"/>
    </location>
</feature>
<dbReference type="InterPro" id="IPR045214">
    <property type="entry name" value="Surf1/Surf4"/>
</dbReference>